<name>A0A2A5RMA5_9LACT</name>
<protein>
    <submittedName>
        <fullName evidence="1">Uncharacterized protein</fullName>
    </submittedName>
</protein>
<reference evidence="1 2" key="1">
    <citation type="submission" date="2014-12" db="EMBL/GenBank/DDBJ databases">
        <title>Draft genome sequences of 10 type strains of Lactococcus.</title>
        <authorList>
            <person name="Sun Z."/>
            <person name="Zhong Z."/>
            <person name="Liu W."/>
            <person name="Zhang W."/>
            <person name="Zhang H."/>
        </authorList>
    </citation>
    <scope>NUCLEOTIDE SEQUENCE [LARGE SCALE GENOMIC DNA]</scope>
    <source>
        <strain evidence="1 2">JCM 16395</strain>
    </source>
</reference>
<proteinExistence type="predicted"/>
<comment type="caution">
    <text evidence="1">The sequence shown here is derived from an EMBL/GenBank/DDBJ whole genome shotgun (WGS) entry which is preliminary data.</text>
</comment>
<gene>
    <name evidence="1" type="ORF">RT41_GL001309</name>
</gene>
<dbReference type="Proteomes" id="UP000218181">
    <property type="component" value="Unassembled WGS sequence"/>
</dbReference>
<evidence type="ECO:0000313" key="2">
    <source>
        <dbReference type="Proteomes" id="UP000218181"/>
    </source>
</evidence>
<accession>A0A2A5RMA5</accession>
<organism evidence="1 2">
    <name type="scientific">Lactococcus fujiensis JCM 16395</name>
    <dbReference type="NCBI Taxonomy" id="1291764"/>
    <lineage>
        <taxon>Bacteria</taxon>
        <taxon>Bacillati</taxon>
        <taxon>Bacillota</taxon>
        <taxon>Bacilli</taxon>
        <taxon>Lactobacillales</taxon>
        <taxon>Streptococcaceae</taxon>
        <taxon>Lactococcus</taxon>
    </lineage>
</organism>
<dbReference type="EMBL" id="JXJU01000004">
    <property type="protein sequence ID" value="PCS00422.1"/>
    <property type="molecule type" value="Genomic_DNA"/>
</dbReference>
<evidence type="ECO:0000313" key="1">
    <source>
        <dbReference type="EMBL" id="PCS00422.1"/>
    </source>
</evidence>
<dbReference type="AlphaFoldDB" id="A0A2A5RMA5"/>
<keyword evidence="2" id="KW-1185">Reference proteome</keyword>
<sequence length="42" mass="5192">MFLLYFLEIFNSVRTDSFFQIYFSVRQPYFLDNTQVKSERSN</sequence>